<proteinExistence type="predicted"/>
<evidence type="ECO:0000256" key="2">
    <source>
        <dbReference type="SAM" id="MobiDB-lite"/>
    </source>
</evidence>
<gene>
    <name evidence="4" type="ORF">GCM10010406_26040</name>
</gene>
<reference evidence="4 5" key="1">
    <citation type="journal article" date="2019" name="Int. J. Syst. Evol. Microbiol.">
        <title>The Global Catalogue of Microorganisms (GCM) 10K type strain sequencing project: providing services to taxonomists for standard genome sequencing and annotation.</title>
        <authorList>
            <consortium name="The Broad Institute Genomics Platform"/>
            <consortium name="The Broad Institute Genome Sequencing Center for Infectious Disease"/>
            <person name="Wu L."/>
            <person name="Ma J."/>
        </authorList>
    </citation>
    <scope>NUCLEOTIDE SEQUENCE [LARGE SCALE GENOMIC DNA]</scope>
    <source>
        <strain evidence="4 5">JCM 6307</strain>
    </source>
</reference>
<evidence type="ECO:0000313" key="5">
    <source>
        <dbReference type="Proteomes" id="UP001501358"/>
    </source>
</evidence>
<evidence type="ECO:0000256" key="1">
    <source>
        <dbReference type="ARBA" id="ARBA00022527"/>
    </source>
</evidence>
<dbReference type="Gene3D" id="3.30.565.10">
    <property type="entry name" value="Histidine kinase-like ATPase, C-terminal domain"/>
    <property type="match status" value="1"/>
</dbReference>
<keyword evidence="1" id="KW-0808">Transferase</keyword>
<evidence type="ECO:0000313" key="4">
    <source>
        <dbReference type="EMBL" id="GAA2488684.1"/>
    </source>
</evidence>
<feature type="compositionally biased region" description="Basic and acidic residues" evidence="2">
    <location>
        <begin position="111"/>
        <end position="120"/>
    </location>
</feature>
<dbReference type="PANTHER" id="PTHR35526:SF3">
    <property type="entry name" value="ANTI-SIGMA-F FACTOR RSBW"/>
    <property type="match status" value="1"/>
</dbReference>
<keyword evidence="1" id="KW-0723">Serine/threonine-protein kinase</keyword>
<dbReference type="Proteomes" id="UP001501358">
    <property type="component" value="Unassembled WGS sequence"/>
</dbReference>
<dbReference type="InterPro" id="IPR050267">
    <property type="entry name" value="Anti-sigma-factor_SerPK"/>
</dbReference>
<keyword evidence="1" id="KW-0418">Kinase</keyword>
<feature type="region of interest" description="Disordered" evidence="2">
    <location>
        <begin position="111"/>
        <end position="135"/>
    </location>
</feature>
<sequence>MLMKTDIPSSVTPCFAITSSERAFPRHPYSVRAARDHVAAVVSRLAPPPPGPPAPPAGDDRLDDVLVCVSELATNALVHGAPPDCGFLLRITLVRTSATGAATLRVEVHDDGKDLPEQAPDRLSVSAPGREGVPGTGGRGLLLVSALADAWGVSRFRTGPGKAVWAEFRFPRGAGGEH</sequence>
<feature type="domain" description="Histidine kinase/HSP90-like ATPase" evidence="3">
    <location>
        <begin position="58"/>
        <end position="166"/>
    </location>
</feature>
<dbReference type="InterPro" id="IPR036890">
    <property type="entry name" value="HATPase_C_sf"/>
</dbReference>
<dbReference type="SUPFAM" id="SSF55874">
    <property type="entry name" value="ATPase domain of HSP90 chaperone/DNA topoisomerase II/histidine kinase"/>
    <property type="match status" value="1"/>
</dbReference>
<dbReference type="InterPro" id="IPR003594">
    <property type="entry name" value="HATPase_dom"/>
</dbReference>
<dbReference type="EMBL" id="BAAATA010000012">
    <property type="protein sequence ID" value="GAA2488684.1"/>
    <property type="molecule type" value="Genomic_DNA"/>
</dbReference>
<dbReference type="PANTHER" id="PTHR35526">
    <property type="entry name" value="ANTI-SIGMA-F FACTOR RSBW-RELATED"/>
    <property type="match status" value="1"/>
</dbReference>
<dbReference type="Pfam" id="PF13581">
    <property type="entry name" value="HATPase_c_2"/>
    <property type="match status" value="1"/>
</dbReference>
<name>A0ABN3LQS3_9ACTN</name>
<protein>
    <recommendedName>
        <fullName evidence="3">Histidine kinase/HSP90-like ATPase domain-containing protein</fullName>
    </recommendedName>
</protein>
<keyword evidence="5" id="KW-1185">Reference proteome</keyword>
<dbReference type="CDD" id="cd16936">
    <property type="entry name" value="HATPase_RsbW-like"/>
    <property type="match status" value="1"/>
</dbReference>
<organism evidence="4 5">
    <name type="scientific">Streptomyces thermolineatus</name>
    <dbReference type="NCBI Taxonomy" id="44033"/>
    <lineage>
        <taxon>Bacteria</taxon>
        <taxon>Bacillati</taxon>
        <taxon>Actinomycetota</taxon>
        <taxon>Actinomycetes</taxon>
        <taxon>Kitasatosporales</taxon>
        <taxon>Streptomycetaceae</taxon>
        <taxon>Streptomyces</taxon>
    </lineage>
</organism>
<accession>A0ABN3LQS3</accession>
<comment type="caution">
    <text evidence="4">The sequence shown here is derived from an EMBL/GenBank/DDBJ whole genome shotgun (WGS) entry which is preliminary data.</text>
</comment>
<evidence type="ECO:0000259" key="3">
    <source>
        <dbReference type="Pfam" id="PF13581"/>
    </source>
</evidence>